<feature type="signal peptide" evidence="8">
    <location>
        <begin position="1"/>
        <end position="22"/>
    </location>
</feature>
<dbReference type="PROSITE" id="PS01310">
    <property type="entry name" value="FXYD"/>
    <property type="match status" value="1"/>
</dbReference>
<proteinExistence type="inferred from homology"/>
<keyword evidence="7 8" id="KW-0472">Membrane</keyword>
<comment type="caution">
    <text evidence="10">The sequence shown here is derived from an EMBL/GenBank/DDBJ whole genome shotgun (WGS) entry which is preliminary data.</text>
</comment>
<dbReference type="GO" id="GO:0006811">
    <property type="term" value="P:monoatomic ion transport"/>
    <property type="evidence" value="ECO:0007669"/>
    <property type="project" value="UniProtKB-KW"/>
</dbReference>
<evidence type="ECO:0000256" key="5">
    <source>
        <dbReference type="ARBA" id="ARBA00022989"/>
    </source>
</evidence>
<evidence type="ECO:0000313" key="10">
    <source>
        <dbReference type="EMBL" id="KAK7172081.1"/>
    </source>
</evidence>
<gene>
    <name evidence="10" type="ORF">R3I93_004395</name>
</gene>
<sequence>MSTKIMLREVSFFLLLVFRSYAAENVTNTEYTPPESTAPPSNTTGPVSHVNLNATGVTMSPYAQQLNLTVPVAITNISTVTSAVTPNKTSAGQPTAVNTTTTTTTKTSTTTTTTKEKVWDKRWDEPFKYNYTSLRQGGLIIAAVLFVMGIMVLGCGKVKRIPRCRIGKGSSYVVTSS</sequence>
<dbReference type="PANTHER" id="PTHR14132:SF23">
    <property type="entry name" value="FXYD DOMAIN-CONTAINING ION TRANSPORT REGULATOR"/>
    <property type="match status" value="1"/>
</dbReference>
<dbReference type="GO" id="GO:0043269">
    <property type="term" value="P:regulation of monoatomic ion transport"/>
    <property type="evidence" value="ECO:0007669"/>
    <property type="project" value="InterPro"/>
</dbReference>
<dbReference type="Proteomes" id="UP001364617">
    <property type="component" value="Unassembled WGS sequence"/>
</dbReference>
<keyword evidence="6 8" id="KW-0406">Ion transport</keyword>
<feature type="region of interest" description="Disordered" evidence="9">
    <location>
        <begin position="88"/>
        <end position="108"/>
    </location>
</feature>
<keyword evidence="3 8" id="KW-0813">Transport</keyword>
<keyword evidence="8" id="KW-0732">Signal</keyword>
<comment type="similarity">
    <text evidence="2 8">Belongs to the FXYD family.</text>
</comment>
<dbReference type="EMBL" id="JAYKXH010000004">
    <property type="protein sequence ID" value="KAK7172081.1"/>
    <property type="molecule type" value="Genomic_DNA"/>
</dbReference>
<feature type="region of interest" description="Disordered" evidence="9">
    <location>
        <begin position="29"/>
        <end position="48"/>
    </location>
</feature>
<dbReference type="CDD" id="cd20323">
    <property type="entry name" value="FXYD_FXYD5"/>
    <property type="match status" value="1"/>
</dbReference>
<evidence type="ECO:0000256" key="1">
    <source>
        <dbReference type="ARBA" id="ARBA00004167"/>
    </source>
</evidence>
<dbReference type="PANTHER" id="PTHR14132">
    <property type="entry name" value="SODIUM/POTASSIUM-TRANSPORTING ATPASE SUBUNIT GAMMA"/>
    <property type="match status" value="1"/>
</dbReference>
<feature type="transmembrane region" description="Helical" evidence="8">
    <location>
        <begin position="137"/>
        <end position="156"/>
    </location>
</feature>
<evidence type="ECO:0000256" key="2">
    <source>
        <dbReference type="ARBA" id="ARBA00005948"/>
    </source>
</evidence>
<name>A0AAN9DG86_9TELE</name>
<comment type="subcellular location">
    <subcellularLocation>
        <location evidence="1">Membrane</location>
        <topology evidence="1">Single-pass membrane protein</topology>
    </subcellularLocation>
</comment>
<evidence type="ECO:0000256" key="4">
    <source>
        <dbReference type="ARBA" id="ARBA00022692"/>
    </source>
</evidence>
<keyword evidence="4 8" id="KW-0812">Transmembrane</keyword>
<accession>A0AAN9DG86</accession>
<dbReference type="Pfam" id="PF02038">
    <property type="entry name" value="ATP1G1_PLM_MAT8"/>
    <property type="match status" value="1"/>
</dbReference>
<keyword evidence="11" id="KW-1185">Reference proteome</keyword>
<evidence type="ECO:0000256" key="7">
    <source>
        <dbReference type="ARBA" id="ARBA00023136"/>
    </source>
</evidence>
<evidence type="ECO:0000256" key="3">
    <source>
        <dbReference type="ARBA" id="ARBA00022448"/>
    </source>
</evidence>
<dbReference type="InterPro" id="IPR047297">
    <property type="entry name" value="FXYD_motif"/>
</dbReference>
<dbReference type="InterPro" id="IPR000272">
    <property type="entry name" value="Ion-transport_regulator_FXYD"/>
</dbReference>
<dbReference type="GO" id="GO:0016020">
    <property type="term" value="C:membrane"/>
    <property type="evidence" value="ECO:0007669"/>
    <property type="project" value="UniProtKB-SubCell"/>
</dbReference>
<evidence type="ECO:0000313" key="11">
    <source>
        <dbReference type="Proteomes" id="UP001364617"/>
    </source>
</evidence>
<evidence type="ECO:0000256" key="6">
    <source>
        <dbReference type="ARBA" id="ARBA00023065"/>
    </source>
</evidence>
<feature type="chain" id="PRO_5042664860" description="FXYD domain-containing ion transport regulator" evidence="8">
    <location>
        <begin position="23"/>
        <end position="177"/>
    </location>
</feature>
<feature type="compositionally biased region" description="Polar residues" evidence="9">
    <location>
        <begin position="88"/>
        <end position="98"/>
    </location>
</feature>
<reference evidence="10 11" key="1">
    <citation type="submission" date="2024-02" db="EMBL/GenBank/DDBJ databases">
        <title>Chromosome-level genome assembly of the Eurasian Minnow (Phoxinus phoxinus).</title>
        <authorList>
            <person name="Oriowo T.O."/>
            <person name="Martin S."/>
            <person name="Stange M."/>
            <person name="Chrysostomakis Y."/>
            <person name="Brown T."/>
            <person name="Winkler S."/>
            <person name="Kukowka S."/>
            <person name="Myers E.W."/>
            <person name="Bohne A."/>
        </authorList>
    </citation>
    <scope>NUCLEOTIDE SEQUENCE [LARGE SCALE GENOMIC DNA]</scope>
    <source>
        <strain evidence="10">ZFMK-TIS-60720</strain>
        <tissue evidence="10">Whole Organism</tissue>
    </source>
</reference>
<evidence type="ECO:0000256" key="9">
    <source>
        <dbReference type="SAM" id="MobiDB-lite"/>
    </source>
</evidence>
<dbReference type="AlphaFoldDB" id="A0AAN9DG86"/>
<feature type="compositionally biased region" description="Low complexity" evidence="9">
    <location>
        <begin position="99"/>
        <end position="108"/>
    </location>
</feature>
<evidence type="ECO:0000256" key="8">
    <source>
        <dbReference type="RuleBase" id="RU364131"/>
    </source>
</evidence>
<protein>
    <recommendedName>
        <fullName evidence="8">FXYD domain-containing ion transport regulator</fullName>
    </recommendedName>
</protein>
<keyword evidence="5 8" id="KW-1133">Transmembrane helix</keyword>
<dbReference type="Gene3D" id="1.20.5.780">
    <property type="entry name" value="Single helix bin"/>
    <property type="match status" value="1"/>
</dbReference>
<organism evidence="10 11">
    <name type="scientific">Phoxinus phoxinus</name>
    <name type="common">Eurasian minnow</name>
    <dbReference type="NCBI Taxonomy" id="58324"/>
    <lineage>
        <taxon>Eukaryota</taxon>
        <taxon>Metazoa</taxon>
        <taxon>Chordata</taxon>
        <taxon>Craniata</taxon>
        <taxon>Vertebrata</taxon>
        <taxon>Euteleostomi</taxon>
        <taxon>Actinopterygii</taxon>
        <taxon>Neopterygii</taxon>
        <taxon>Teleostei</taxon>
        <taxon>Ostariophysi</taxon>
        <taxon>Cypriniformes</taxon>
        <taxon>Leuciscidae</taxon>
        <taxon>Phoxininae</taxon>
        <taxon>Phoxinus</taxon>
    </lineage>
</organism>
<dbReference type="GO" id="GO:0017080">
    <property type="term" value="F:sodium channel regulator activity"/>
    <property type="evidence" value="ECO:0007669"/>
    <property type="project" value="TreeGrafter"/>
</dbReference>